<comment type="catalytic activity">
    <reaction evidence="9 11">
        <text>ATP + H2O = ADP + phosphate + H(+)</text>
        <dbReference type="Rhea" id="RHEA:13065"/>
        <dbReference type="ChEBI" id="CHEBI:15377"/>
        <dbReference type="ChEBI" id="CHEBI:15378"/>
        <dbReference type="ChEBI" id="CHEBI:30616"/>
        <dbReference type="ChEBI" id="CHEBI:43474"/>
        <dbReference type="ChEBI" id="CHEBI:456216"/>
        <dbReference type="EC" id="5.6.2.4"/>
    </reaction>
</comment>
<evidence type="ECO:0000256" key="9">
    <source>
        <dbReference type="ARBA" id="ARBA00048988"/>
    </source>
</evidence>
<dbReference type="PROSITE" id="PS51217">
    <property type="entry name" value="UVRD_HELICASE_CTER"/>
    <property type="match status" value="1"/>
</dbReference>
<evidence type="ECO:0000256" key="7">
    <source>
        <dbReference type="ARBA" id="ARBA00023235"/>
    </source>
</evidence>
<evidence type="ECO:0000256" key="11">
    <source>
        <dbReference type="RuleBase" id="RU364053"/>
    </source>
</evidence>
<keyword evidence="2 10" id="KW-0547">Nucleotide-binding</keyword>
<dbReference type="GO" id="GO:0000725">
    <property type="term" value="P:recombinational repair"/>
    <property type="evidence" value="ECO:0007669"/>
    <property type="project" value="TreeGrafter"/>
</dbReference>
<dbReference type="GO" id="GO:0005524">
    <property type="term" value="F:ATP binding"/>
    <property type="evidence" value="ECO:0007669"/>
    <property type="project" value="UniProtKB-UniRule"/>
</dbReference>
<evidence type="ECO:0000256" key="8">
    <source>
        <dbReference type="ARBA" id="ARBA00034617"/>
    </source>
</evidence>
<dbReference type="Gene3D" id="1.10.486.10">
    <property type="entry name" value="PCRA, domain 4"/>
    <property type="match status" value="1"/>
</dbReference>
<dbReference type="Pfam" id="PF13361">
    <property type="entry name" value="UvrD_C"/>
    <property type="match status" value="1"/>
</dbReference>
<dbReference type="Proteomes" id="UP000824124">
    <property type="component" value="Unassembled WGS sequence"/>
</dbReference>
<dbReference type="EC" id="5.6.2.4" evidence="11"/>
<dbReference type="InterPro" id="IPR014017">
    <property type="entry name" value="DNA_helicase_UvrD-like_C"/>
</dbReference>
<keyword evidence="6 11" id="KW-0238">DNA-binding</keyword>
<organism evidence="14 15">
    <name type="scientific">Candidatus Avidehalobacter gallistercoris</name>
    <dbReference type="NCBI Taxonomy" id="2840694"/>
    <lineage>
        <taxon>Bacteria</taxon>
        <taxon>Bacillati</taxon>
        <taxon>Bacillota</taxon>
        <taxon>Clostridia</taxon>
        <taxon>Eubacteriales</taxon>
        <taxon>Peptococcaceae</taxon>
        <taxon>Peptococcaceae incertae sedis</taxon>
        <taxon>Candidatus Avidehalobacter</taxon>
    </lineage>
</organism>
<keyword evidence="5 10" id="KW-0067">ATP-binding</keyword>
<reference evidence="14" key="1">
    <citation type="submission" date="2020-10" db="EMBL/GenBank/DDBJ databases">
        <authorList>
            <person name="Gilroy R."/>
        </authorList>
    </citation>
    <scope>NUCLEOTIDE SEQUENCE</scope>
    <source>
        <strain evidence="14">2830</strain>
    </source>
</reference>
<gene>
    <name evidence="14" type="primary">pcrA</name>
    <name evidence="14" type="ORF">IAB00_02495</name>
</gene>
<evidence type="ECO:0000256" key="2">
    <source>
        <dbReference type="ARBA" id="ARBA00022741"/>
    </source>
</evidence>
<evidence type="ECO:0000313" key="15">
    <source>
        <dbReference type="Proteomes" id="UP000824124"/>
    </source>
</evidence>
<dbReference type="Gene3D" id="1.10.10.160">
    <property type="match status" value="1"/>
</dbReference>
<dbReference type="GO" id="GO:0006260">
    <property type="term" value="P:DNA replication"/>
    <property type="evidence" value="ECO:0007669"/>
    <property type="project" value="InterPro"/>
</dbReference>
<dbReference type="EMBL" id="DVMH01000015">
    <property type="protein sequence ID" value="HIU10104.1"/>
    <property type="molecule type" value="Genomic_DNA"/>
</dbReference>
<feature type="binding site" evidence="10">
    <location>
        <begin position="26"/>
        <end position="33"/>
    </location>
    <ligand>
        <name>ATP</name>
        <dbReference type="ChEBI" id="CHEBI:30616"/>
    </ligand>
</feature>
<dbReference type="GO" id="GO:0043138">
    <property type="term" value="F:3'-5' DNA helicase activity"/>
    <property type="evidence" value="ECO:0007669"/>
    <property type="project" value="UniProtKB-EC"/>
</dbReference>
<dbReference type="InterPro" id="IPR027417">
    <property type="entry name" value="P-loop_NTPase"/>
</dbReference>
<evidence type="ECO:0000256" key="5">
    <source>
        <dbReference type="ARBA" id="ARBA00022840"/>
    </source>
</evidence>
<keyword evidence="3 10" id="KW-0378">Hydrolase</keyword>
<evidence type="ECO:0000313" key="14">
    <source>
        <dbReference type="EMBL" id="HIU10104.1"/>
    </source>
</evidence>
<comment type="similarity">
    <text evidence="1 11">Belongs to the helicase family. UvrD subfamily.</text>
</comment>
<dbReference type="GO" id="GO:0003677">
    <property type="term" value="F:DNA binding"/>
    <property type="evidence" value="ECO:0007669"/>
    <property type="project" value="UniProtKB-KW"/>
</dbReference>
<keyword evidence="7" id="KW-0413">Isomerase</keyword>
<dbReference type="InterPro" id="IPR013986">
    <property type="entry name" value="DExx_box_DNA_helicase_dom_sf"/>
</dbReference>
<dbReference type="GO" id="GO:0009314">
    <property type="term" value="P:response to radiation"/>
    <property type="evidence" value="ECO:0007669"/>
    <property type="project" value="UniProtKB-ARBA"/>
</dbReference>
<dbReference type="InterPro" id="IPR014016">
    <property type="entry name" value="UvrD-like_ATP-bd"/>
</dbReference>
<dbReference type="InterPro" id="IPR005751">
    <property type="entry name" value="ATP-dep_DNA_helicase_PcrA"/>
</dbReference>
<dbReference type="PANTHER" id="PTHR11070">
    <property type="entry name" value="UVRD / RECB / PCRA DNA HELICASE FAMILY MEMBER"/>
    <property type="match status" value="1"/>
</dbReference>
<dbReference type="PROSITE" id="PS51198">
    <property type="entry name" value="UVRD_HELICASE_ATP_BIND"/>
    <property type="match status" value="1"/>
</dbReference>
<dbReference type="PANTHER" id="PTHR11070:SF2">
    <property type="entry name" value="ATP-DEPENDENT DNA HELICASE SRS2"/>
    <property type="match status" value="1"/>
</dbReference>
<keyword evidence="4 10" id="KW-0347">Helicase</keyword>
<dbReference type="Pfam" id="PF00580">
    <property type="entry name" value="UvrD-helicase"/>
    <property type="match status" value="1"/>
</dbReference>
<sequence>MNILENLNEMQRRAVETTEGPVLVLAGAGSGKTKALVTRAAYLLQQVGIRPGELLAFTFTNKAAQEMCERMEKLTGFSVRNMWVGTFHSICLRILRREAKYLPFDASFVIYDDSDQQTMLKRILKEMGLKDKEFHPRAVAAQISKCKNQLMTPEEYYNDVGTDWDSTVAKIYAAYQQQLLAANALDFDDLIMYTLRLFEQHPEVLAKYQQRFRYIMVDEYQDTNYSQYSLIQQLAAKSRNICAVGDPDQSIYGWRGADIGNILNFEKDYKDCCLIKLEQNYRSTKNILDAANSVIEHNAQRKPKALWTDAPEGELIDYQELPDDRSEGMFVVETIAMMREQGYDYKDFAVVYRTHPQSRVLEDALLKYGFPYHVYGGMKFYERKEIKDTLAYLRLLVNPDDNLSLARIINEPKRSIGAGSYQKLEAGATALGLPVYRALTRPEVLDTLSPTAQKSVRNFVDLIERLTKLAHEVDIPELLENLWTQTGYYSALEQQDPTTAESRLENLREFSASAVEFTDTMTEAQAYAETNPDEYGDAMDNAPTLENFLARIALITDTDSYNSEDGSITLLTMHAAKGLEFPVVFMVGMEEKMFPHGRSLLDEMELEEERRLCYVAMTRAEKRLIMTRAMRRNLFGQYVTLPPSRFIGEIPAELMNAHTLSYRRPEIKHEAPPKPTSLFVSRPKRSFEPQLDAGKQLINIGDKVQHTKFGQGVVVKIEGKGEDAALSIAFPGQGIKVLIQKYAPLKLVK</sequence>
<feature type="domain" description="UvrD-like helicase ATP-binding" evidence="12">
    <location>
        <begin position="5"/>
        <end position="284"/>
    </location>
</feature>
<evidence type="ECO:0000259" key="13">
    <source>
        <dbReference type="PROSITE" id="PS51217"/>
    </source>
</evidence>
<dbReference type="Gene3D" id="3.40.50.300">
    <property type="entry name" value="P-loop containing nucleotide triphosphate hydrolases"/>
    <property type="match status" value="2"/>
</dbReference>
<evidence type="ECO:0000256" key="3">
    <source>
        <dbReference type="ARBA" id="ARBA00022801"/>
    </source>
</evidence>
<dbReference type="GO" id="GO:0005829">
    <property type="term" value="C:cytosol"/>
    <property type="evidence" value="ECO:0007669"/>
    <property type="project" value="TreeGrafter"/>
</dbReference>
<dbReference type="GO" id="GO:0033202">
    <property type="term" value="C:DNA helicase complex"/>
    <property type="evidence" value="ECO:0007669"/>
    <property type="project" value="TreeGrafter"/>
</dbReference>
<feature type="domain" description="UvrD-like helicase C-terminal" evidence="13">
    <location>
        <begin position="285"/>
        <end position="578"/>
    </location>
</feature>
<evidence type="ECO:0000256" key="10">
    <source>
        <dbReference type="PROSITE-ProRule" id="PRU00560"/>
    </source>
</evidence>
<comment type="catalytic activity">
    <reaction evidence="8">
        <text>Couples ATP hydrolysis with the unwinding of duplex DNA by translocating in the 3'-5' direction.</text>
        <dbReference type="EC" id="5.6.2.4"/>
    </reaction>
</comment>
<dbReference type="AlphaFoldDB" id="A0A9D1HIW1"/>
<accession>A0A9D1HIW1</accession>
<dbReference type="InterPro" id="IPR000212">
    <property type="entry name" value="DNA_helicase_UvrD/REP"/>
</dbReference>
<comment type="caution">
    <text evidence="14">The sequence shown here is derived from an EMBL/GenBank/DDBJ whole genome shotgun (WGS) entry which is preliminary data.</text>
</comment>
<evidence type="ECO:0000259" key="12">
    <source>
        <dbReference type="PROSITE" id="PS51198"/>
    </source>
</evidence>
<evidence type="ECO:0000256" key="1">
    <source>
        <dbReference type="ARBA" id="ARBA00009922"/>
    </source>
</evidence>
<evidence type="ECO:0000256" key="6">
    <source>
        <dbReference type="ARBA" id="ARBA00023125"/>
    </source>
</evidence>
<dbReference type="Pfam" id="PF21196">
    <property type="entry name" value="PcrA_UvrD_tudor"/>
    <property type="match status" value="1"/>
</dbReference>
<reference evidence="14" key="2">
    <citation type="journal article" date="2021" name="PeerJ">
        <title>Extensive microbial diversity within the chicken gut microbiome revealed by metagenomics and culture.</title>
        <authorList>
            <person name="Gilroy R."/>
            <person name="Ravi A."/>
            <person name="Getino M."/>
            <person name="Pursley I."/>
            <person name="Horton D.L."/>
            <person name="Alikhan N.F."/>
            <person name="Baker D."/>
            <person name="Gharbi K."/>
            <person name="Hall N."/>
            <person name="Watson M."/>
            <person name="Adriaenssens E.M."/>
            <person name="Foster-Nyarko E."/>
            <person name="Jarju S."/>
            <person name="Secka A."/>
            <person name="Antonio M."/>
            <person name="Oren A."/>
            <person name="Chaudhuri R.R."/>
            <person name="La Ragione R."/>
            <person name="Hildebrand F."/>
            <person name="Pallen M.J."/>
        </authorList>
    </citation>
    <scope>NUCLEOTIDE SEQUENCE</scope>
    <source>
        <strain evidence="14">2830</strain>
    </source>
</reference>
<dbReference type="NCBIfam" id="TIGR01073">
    <property type="entry name" value="pcrA"/>
    <property type="match status" value="1"/>
</dbReference>
<name>A0A9D1HIW1_9FIRM</name>
<dbReference type="FunFam" id="1.10.486.10:FF:000003">
    <property type="entry name" value="ATP-dependent DNA helicase"/>
    <property type="match status" value="1"/>
</dbReference>
<protein>
    <recommendedName>
        <fullName evidence="11">ATP-dependent DNA helicase</fullName>
        <ecNumber evidence="11">5.6.2.4</ecNumber>
    </recommendedName>
</protein>
<dbReference type="FunFam" id="1.10.10.160:FF:000001">
    <property type="entry name" value="ATP-dependent DNA helicase"/>
    <property type="match status" value="1"/>
</dbReference>
<evidence type="ECO:0000256" key="4">
    <source>
        <dbReference type="ARBA" id="ARBA00022806"/>
    </source>
</evidence>
<proteinExistence type="inferred from homology"/>
<dbReference type="GO" id="GO:0016787">
    <property type="term" value="F:hydrolase activity"/>
    <property type="evidence" value="ECO:0007669"/>
    <property type="project" value="UniProtKB-UniRule"/>
</dbReference>
<dbReference type="CDD" id="cd17932">
    <property type="entry name" value="DEXQc_UvrD"/>
    <property type="match status" value="1"/>
</dbReference>
<dbReference type="SUPFAM" id="SSF52540">
    <property type="entry name" value="P-loop containing nucleoside triphosphate hydrolases"/>
    <property type="match status" value="1"/>
</dbReference>